<dbReference type="Pfam" id="PF03180">
    <property type="entry name" value="Lipoprotein_9"/>
    <property type="match status" value="1"/>
</dbReference>
<evidence type="ECO:0000256" key="7">
    <source>
        <dbReference type="SAM" id="SignalP"/>
    </source>
</evidence>
<evidence type="ECO:0000313" key="9">
    <source>
        <dbReference type="Proteomes" id="UP000196581"/>
    </source>
</evidence>
<dbReference type="Proteomes" id="UP000196581">
    <property type="component" value="Unassembled WGS sequence"/>
</dbReference>
<dbReference type="PANTHER" id="PTHR30429">
    <property type="entry name" value="D-METHIONINE-BINDING LIPOPROTEIN METQ"/>
    <property type="match status" value="1"/>
</dbReference>
<evidence type="ECO:0000256" key="4">
    <source>
        <dbReference type="ARBA" id="ARBA00023136"/>
    </source>
</evidence>
<dbReference type="SUPFAM" id="SSF53850">
    <property type="entry name" value="Periplasmic binding protein-like II"/>
    <property type="match status" value="1"/>
</dbReference>
<dbReference type="RefSeq" id="WP_087006365.1">
    <property type="nucleotide sequence ID" value="NZ_FWFF01000009.1"/>
</dbReference>
<gene>
    <name evidence="8" type="ORF">FM105_06245</name>
</gene>
<accession>A0A1X6XBX5</accession>
<evidence type="ECO:0000256" key="1">
    <source>
        <dbReference type="ARBA" id="ARBA00004635"/>
    </source>
</evidence>
<comment type="subcellular location">
    <subcellularLocation>
        <location evidence="1">Membrane</location>
        <topology evidence="1">Lipid-anchor</topology>
    </subcellularLocation>
</comment>
<sequence length="264" mass="28258">MTRRTLLPAAALTAAALTLSACGADGGGGTTTLQVAAATPPMTDVVEAAAEAIGDGFEIEMIEVADYVQPNAMLEAGEIDANFVQHVPFMEEFNEGNDASLVGVQPVYLTAVAFYSQELDSIEELPDGGHVTLPADSSNLGRALQMLAEEEIVTLDPAAERFEAGMDDITENPRDLEFVQVELLQANAAYEESDAVFNLPAFANQIDLSPFEDGLTFEEDQQFAVTLVSREDNQDSPEVAALKEAFTSEQVVAVLEEFENTPAF</sequence>
<dbReference type="PROSITE" id="PS51257">
    <property type="entry name" value="PROKAR_LIPOPROTEIN"/>
    <property type="match status" value="1"/>
</dbReference>
<dbReference type="PANTHER" id="PTHR30429:SF0">
    <property type="entry name" value="METHIONINE-BINDING LIPOPROTEIN METQ"/>
    <property type="match status" value="1"/>
</dbReference>
<evidence type="ECO:0000256" key="6">
    <source>
        <dbReference type="ARBA" id="ARBA00023288"/>
    </source>
</evidence>
<protein>
    <submittedName>
        <fullName evidence="8">Methionine ABC transporter substrate-binding protein</fullName>
    </submittedName>
</protein>
<dbReference type="InterPro" id="IPR004872">
    <property type="entry name" value="Lipoprotein_NlpA"/>
</dbReference>
<dbReference type="AlphaFoldDB" id="A0A1X6XBX5"/>
<keyword evidence="6" id="KW-0449">Lipoprotein</keyword>
<feature type="signal peptide" evidence="7">
    <location>
        <begin position="1"/>
        <end position="23"/>
    </location>
</feature>
<keyword evidence="3 7" id="KW-0732">Signal</keyword>
<keyword evidence="4" id="KW-0472">Membrane</keyword>
<comment type="similarity">
    <text evidence="2">Belongs to the NlpA lipoprotein family.</text>
</comment>
<reference evidence="9" key="1">
    <citation type="submission" date="2017-02" db="EMBL/GenBank/DDBJ databases">
        <authorList>
            <person name="Dridi B."/>
        </authorList>
    </citation>
    <scope>NUCLEOTIDE SEQUENCE [LARGE SCALE GENOMIC DNA]</scope>
    <source>
        <strain evidence="9">B Co 03.10</strain>
    </source>
</reference>
<organism evidence="8 9">
    <name type="scientific">Brevibacterium yomogidense</name>
    <dbReference type="NCBI Taxonomy" id="946573"/>
    <lineage>
        <taxon>Bacteria</taxon>
        <taxon>Bacillati</taxon>
        <taxon>Actinomycetota</taxon>
        <taxon>Actinomycetes</taxon>
        <taxon>Micrococcales</taxon>
        <taxon>Brevibacteriaceae</taxon>
        <taxon>Brevibacterium</taxon>
    </lineage>
</organism>
<keyword evidence="9" id="KW-1185">Reference proteome</keyword>
<proteinExistence type="inferred from homology"/>
<evidence type="ECO:0000256" key="2">
    <source>
        <dbReference type="ARBA" id="ARBA00008973"/>
    </source>
</evidence>
<dbReference type="GO" id="GO:0016020">
    <property type="term" value="C:membrane"/>
    <property type="evidence" value="ECO:0007669"/>
    <property type="project" value="UniProtKB-SubCell"/>
</dbReference>
<evidence type="ECO:0000256" key="5">
    <source>
        <dbReference type="ARBA" id="ARBA00023139"/>
    </source>
</evidence>
<name>A0A1X6XBX5_9MICO</name>
<evidence type="ECO:0000313" key="8">
    <source>
        <dbReference type="EMBL" id="SLM96751.1"/>
    </source>
</evidence>
<evidence type="ECO:0000256" key="3">
    <source>
        <dbReference type="ARBA" id="ARBA00022729"/>
    </source>
</evidence>
<dbReference type="Gene3D" id="3.40.190.10">
    <property type="entry name" value="Periplasmic binding protein-like II"/>
    <property type="match status" value="2"/>
</dbReference>
<feature type="chain" id="PRO_5012010353" evidence="7">
    <location>
        <begin position="24"/>
        <end position="264"/>
    </location>
</feature>
<keyword evidence="5" id="KW-0564">Palmitate</keyword>
<dbReference type="EMBL" id="FWFF01000009">
    <property type="protein sequence ID" value="SLM96751.1"/>
    <property type="molecule type" value="Genomic_DNA"/>
</dbReference>